<dbReference type="InterPro" id="IPR029060">
    <property type="entry name" value="PIN-like_dom_sf"/>
</dbReference>
<dbReference type="Pfam" id="PF02562">
    <property type="entry name" value="PhoH"/>
    <property type="match status" value="1"/>
</dbReference>
<dbReference type="HOGENOM" id="CLU_022283_2_1_0"/>
<dbReference type="PATRIC" id="fig|688269.3.peg.985"/>
<dbReference type="STRING" id="688269.Theth_0961"/>
<evidence type="ECO:0000256" key="2">
    <source>
        <dbReference type="ARBA" id="ARBA00022840"/>
    </source>
</evidence>
<dbReference type="InterPro" id="IPR051451">
    <property type="entry name" value="PhoH2-like"/>
</dbReference>
<dbReference type="AlphaFoldDB" id="F7YYL2"/>
<dbReference type="InterPro" id="IPR027417">
    <property type="entry name" value="P-loop_NTPase"/>
</dbReference>
<dbReference type="SUPFAM" id="SSF88723">
    <property type="entry name" value="PIN domain-like"/>
    <property type="match status" value="1"/>
</dbReference>
<accession>F7YYL2</accession>
<dbReference type="KEGG" id="tta:Theth_0961"/>
<dbReference type="Proteomes" id="UP000006804">
    <property type="component" value="Chromosome"/>
</dbReference>
<dbReference type="SMART" id="SM00670">
    <property type="entry name" value="PINc"/>
    <property type="match status" value="1"/>
</dbReference>
<evidence type="ECO:0000256" key="1">
    <source>
        <dbReference type="ARBA" id="ARBA00022741"/>
    </source>
</evidence>
<evidence type="ECO:0000313" key="5">
    <source>
        <dbReference type="EMBL" id="AEH51044.1"/>
    </source>
</evidence>
<dbReference type="Gene3D" id="3.40.50.1010">
    <property type="entry name" value="5'-nuclease"/>
    <property type="match status" value="1"/>
</dbReference>
<dbReference type="GO" id="GO:0005524">
    <property type="term" value="F:ATP binding"/>
    <property type="evidence" value="ECO:0007669"/>
    <property type="project" value="UniProtKB-KW"/>
</dbReference>
<dbReference type="Gene3D" id="3.40.50.300">
    <property type="entry name" value="P-loop containing nucleotide triphosphate hydrolases"/>
    <property type="match status" value="1"/>
</dbReference>
<dbReference type="FunFam" id="3.40.50.300:FF:000013">
    <property type="entry name" value="PhoH family ATPase"/>
    <property type="match status" value="1"/>
</dbReference>
<name>F7YYL2_9THEM</name>
<gene>
    <name evidence="5" type="ORF">Theth_0961</name>
</gene>
<dbReference type="CDD" id="cd09883">
    <property type="entry name" value="PIN_VapC_PhoHL-ATPase"/>
    <property type="match status" value="1"/>
</dbReference>
<protein>
    <submittedName>
        <fullName evidence="5">PhoH family protein</fullName>
    </submittedName>
</protein>
<keyword evidence="6" id="KW-1185">Reference proteome</keyword>
<proteinExistence type="inferred from homology"/>
<dbReference type="Pfam" id="PF13638">
    <property type="entry name" value="PIN_4"/>
    <property type="match status" value="1"/>
</dbReference>
<dbReference type="RefSeq" id="WP_013932264.1">
    <property type="nucleotide sequence ID" value="NC_015707.1"/>
</dbReference>
<dbReference type="OrthoDB" id="9773137at2"/>
<organism evidence="5 6">
    <name type="scientific">Pseudothermotoga thermarum DSM 5069</name>
    <dbReference type="NCBI Taxonomy" id="688269"/>
    <lineage>
        <taxon>Bacteria</taxon>
        <taxon>Thermotogati</taxon>
        <taxon>Thermotogota</taxon>
        <taxon>Thermotogae</taxon>
        <taxon>Thermotogales</taxon>
        <taxon>Thermotogaceae</taxon>
        <taxon>Pseudothermotoga</taxon>
    </lineage>
</organism>
<sequence>MVKNYVLDTNVLIHDPNAIYSFQDNNVVIPLPVLEELDKLKRRSDSVGKSARQVIRELDLLRSKGDLSKGVKLENGGNLIIMVVGDGKKETPSFLYEKYLDNWILGYVVLLSKSSNIPTILVSKDISLRVKASALGIPAQDYLTDRSNLSTLSSGYSVLDKDVEPGQKIEGFPENHYLKCPNGFFKVKNGTVTQLAIKSSDKIWGISPLNDEQLFAMDALLDDDVKLVTLVGMAGTGKTLIALACALEKTYNQKRYKRIIVSRPLIPVGKDVGYLPGSLLEKLEPWMEPIMDNLEFLFDRVGMSLKEFMKKDILEISALTFMRGRSLPNQYMIIDEAQNLTPHEVKTILTRAGENTKIVLAGDPYQIDTPYLDKDSNGLVYAASKLLGNKLVAHITLVKGERSQLASLAAEKL</sequence>
<dbReference type="EMBL" id="CP002351">
    <property type="protein sequence ID" value="AEH51044.1"/>
    <property type="molecule type" value="Genomic_DNA"/>
</dbReference>
<evidence type="ECO:0000313" key="6">
    <source>
        <dbReference type="Proteomes" id="UP000006804"/>
    </source>
</evidence>
<dbReference type="SUPFAM" id="SSF52540">
    <property type="entry name" value="P-loop containing nucleoside triphosphate hydrolases"/>
    <property type="match status" value="1"/>
</dbReference>
<evidence type="ECO:0000256" key="3">
    <source>
        <dbReference type="ARBA" id="ARBA00046345"/>
    </source>
</evidence>
<dbReference type="InterPro" id="IPR003714">
    <property type="entry name" value="PhoH"/>
</dbReference>
<comment type="similarity">
    <text evidence="3">In the N-terminal section; belongs to the PINc/VapC protein family.</text>
</comment>
<dbReference type="eggNOG" id="COG1875">
    <property type="taxonomic scope" value="Bacteria"/>
</dbReference>
<dbReference type="PANTHER" id="PTHR30473">
    <property type="entry name" value="PROTEIN PHOH"/>
    <property type="match status" value="1"/>
</dbReference>
<dbReference type="InterPro" id="IPR002716">
    <property type="entry name" value="PIN_dom"/>
</dbReference>
<feature type="domain" description="PIN" evidence="4">
    <location>
        <begin position="3"/>
        <end position="130"/>
    </location>
</feature>
<dbReference type="PANTHER" id="PTHR30473:SF2">
    <property type="entry name" value="PIN DOMAIN-CONTAINING PROTEIN"/>
    <property type="match status" value="1"/>
</dbReference>
<dbReference type="GO" id="GO:0005829">
    <property type="term" value="C:cytosol"/>
    <property type="evidence" value="ECO:0007669"/>
    <property type="project" value="TreeGrafter"/>
</dbReference>
<reference evidence="5 6" key="1">
    <citation type="submission" date="2010-11" db="EMBL/GenBank/DDBJ databases">
        <title>The complete genome of Thermotoga thermarum DSM 5069.</title>
        <authorList>
            <consortium name="US DOE Joint Genome Institute (JGI-PGF)"/>
            <person name="Lucas S."/>
            <person name="Copeland A."/>
            <person name="Lapidus A."/>
            <person name="Bruce D."/>
            <person name="Goodwin L."/>
            <person name="Pitluck S."/>
            <person name="Kyrpides N."/>
            <person name="Mavromatis K."/>
            <person name="Ivanova N."/>
            <person name="Zeytun A."/>
            <person name="Brettin T."/>
            <person name="Detter J.C."/>
            <person name="Tapia R."/>
            <person name="Han C."/>
            <person name="Land M."/>
            <person name="Hauser L."/>
            <person name="Markowitz V."/>
            <person name="Cheng J.-F."/>
            <person name="Hugenholtz P."/>
            <person name="Woyke T."/>
            <person name="Wu D."/>
            <person name="Spring S."/>
            <person name="Schroeder M."/>
            <person name="Brambilla E."/>
            <person name="Klenk H.-P."/>
            <person name="Eisen J.A."/>
        </authorList>
    </citation>
    <scope>NUCLEOTIDE SEQUENCE [LARGE SCALE GENOMIC DNA]</scope>
    <source>
        <strain evidence="5 6">DSM 5069</strain>
    </source>
</reference>
<evidence type="ECO:0000259" key="4">
    <source>
        <dbReference type="SMART" id="SM00670"/>
    </source>
</evidence>
<keyword evidence="2" id="KW-0067">ATP-binding</keyword>
<keyword evidence="1" id="KW-0547">Nucleotide-binding</keyword>